<feature type="domain" description="HAMP" evidence="16">
    <location>
        <begin position="185"/>
        <end position="240"/>
    </location>
</feature>
<evidence type="ECO:0000259" key="15">
    <source>
        <dbReference type="PROSITE" id="PS50109"/>
    </source>
</evidence>
<dbReference type="SMART" id="SM00304">
    <property type="entry name" value="HAMP"/>
    <property type="match status" value="1"/>
</dbReference>
<organism evidence="17 18">
    <name type="scientific">Cellvibrio zantedeschiae</name>
    <dbReference type="NCBI Taxonomy" id="1237077"/>
    <lineage>
        <taxon>Bacteria</taxon>
        <taxon>Pseudomonadati</taxon>
        <taxon>Pseudomonadota</taxon>
        <taxon>Gammaproteobacteria</taxon>
        <taxon>Cellvibrionales</taxon>
        <taxon>Cellvibrionaceae</taxon>
        <taxon>Cellvibrio</taxon>
    </lineage>
</organism>
<name>A0ABQ3B2J8_9GAMM</name>
<dbReference type="Gene3D" id="3.30.565.10">
    <property type="entry name" value="Histidine kinase-like ATPase, C-terminal domain"/>
    <property type="match status" value="1"/>
</dbReference>
<evidence type="ECO:0000256" key="10">
    <source>
        <dbReference type="ARBA" id="ARBA00022840"/>
    </source>
</evidence>
<dbReference type="Gene3D" id="3.30.450.160">
    <property type="match status" value="1"/>
</dbReference>
<dbReference type="SUPFAM" id="SSF47384">
    <property type="entry name" value="Homodimeric domain of signal transducing histidine kinase"/>
    <property type="match status" value="1"/>
</dbReference>
<dbReference type="SMART" id="SM00388">
    <property type="entry name" value="HisKA"/>
    <property type="match status" value="1"/>
</dbReference>
<dbReference type="PANTHER" id="PTHR45528">
    <property type="entry name" value="SENSOR HISTIDINE KINASE CPXA"/>
    <property type="match status" value="1"/>
</dbReference>
<evidence type="ECO:0000256" key="8">
    <source>
        <dbReference type="ARBA" id="ARBA00022741"/>
    </source>
</evidence>
<dbReference type="Pfam" id="PF00672">
    <property type="entry name" value="HAMP"/>
    <property type="match status" value="1"/>
</dbReference>
<dbReference type="InterPro" id="IPR003661">
    <property type="entry name" value="HisK_dim/P_dom"/>
</dbReference>
<evidence type="ECO:0000256" key="12">
    <source>
        <dbReference type="ARBA" id="ARBA00023012"/>
    </source>
</evidence>
<comment type="caution">
    <text evidence="17">The sequence shown here is derived from an EMBL/GenBank/DDBJ whole genome shotgun (WGS) entry which is preliminary data.</text>
</comment>
<gene>
    <name evidence="17" type="primary">cpxA</name>
    <name evidence="17" type="ORF">GCM10011613_17120</name>
</gene>
<sequence length="469" mass="52750">MTRLYLKIFLTFWLITATIIVGTNVVVHWFDMTPDGNLQNAHLNHDEEPAKRLLFQMAGSIINRNAADIRKDIRALPAWSSPFIFALDNNNQDVLNRLLPPGVLMMAEQLNAKHPYEKIQDRNRKLFGRYITLNDGDVIKLVTISDGLDEGPDRDIIWELFINNIWPLLLVSILVSGSACFLLARHFTSSIKSLQETIQKVSHGDLSARVSKHFSGRKDEIAALGRDFDHMTARLEKAMLEQKRLIKDVSHELRTPLARLQFALALAQQRSQGIVDNELERIKQAADYLGNIITEILSLPVHDQQGWQLDDTLDLVSLLQSIISDYEQMADEKSISIHFNSHCDEALVATYGNMLVGVFENILRNAIHYTPIAGNINVGLLHKTDENIFSIEIADSGTGVPEELLNDIFQPFFRTDSARDRESGGHGLGLAIAHRSVTLHYGKIWAENKPEGGLKITVEIPALAEEDDD</sequence>
<accession>A0ABQ3B2J8</accession>
<proteinExistence type="predicted"/>
<comment type="subcellular location">
    <subcellularLocation>
        <location evidence="2">Cell membrane</location>
        <topology evidence="2">Multi-pass membrane protein</topology>
    </subcellularLocation>
</comment>
<evidence type="ECO:0000256" key="11">
    <source>
        <dbReference type="ARBA" id="ARBA00022989"/>
    </source>
</evidence>
<evidence type="ECO:0000256" key="1">
    <source>
        <dbReference type="ARBA" id="ARBA00000085"/>
    </source>
</evidence>
<dbReference type="SMART" id="SM00387">
    <property type="entry name" value="HATPase_c"/>
    <property type="match status" value="1"/>
</dbReference>
<evidence type="ECO:0000256" key="5">
    <source>
        <dbReference type="ARBA" id="ARBA00022553"/>
    </source>
</evidence>
<keyword evidence="9 17" id="KW-0418">Kinase</keyword>
<dbReference type="SUPFAM" id="SSF55874">
    <property type="entry name" value="ATPase domain of HSP90 chaperone/DNA topoisomerase II/histidine kinase"/>
    <property type="match status" value="1"/>
</dbReference>
<keyword evidence="11 14" id="KW-1133">Transmembrane helix</keyword>
<dbReference type="Gene3D" id="1.10.287.130">
    <property type="match status" value="1"/>
</dbReference>
<dbReference type="RefSeq" id="WP_189417556.1">
    <property type="nucleotide sequence ID" value="NZ_BMYZ01000001.1"/>
</dbReference>
<dbReference type="InterPro" id="IPR003660">
    <property type="entry name" value="HAMP_dom"/>
</dbReference>
<dbReference type="CDD" id="cd00082">
    <property type="entry name" value="HisKA"/>
    <property type="match status" value="1"/>
</dbReference>
<comment type="catalytic activity">
    <reaction evidence="1">
        <text>ATP + protein L-histidine = ADP + protein N-phospho-L-histidine.</text>
        <dbReference type="EC" id="2.7.13.3"/>
    </reaction>
</comment>
<dbReference type="PRINTS" id="PR00344">
    <property type="entry name" value="BCTRLSENSOR"/>
</dbReference>
<dbReference type="InterPro" id="IPR036890">
    <property type="entry name" value="HATPase_C_sf"/>
</dbReference>
<evidence type="ECO:0000256" key="2">
    <source>
        <dbReference type="ARBA" id="ARBA00004651"/>
    </source>
</evidence>
<dbReference type="PROSITE" id="PS50885">
    <property type="entry name" value="HAMP"/>
    <property type="match status" value="1"/>
</dbReference>
<keyword evidence="5" id="KW-0597">Phosphoprotein</keyword>
<protein>
    <recommendedName>
        <fullName evidence="3">histidine kinase</fullName>
        <ecNumber evidence="3">2.7.13.3</ecNumber>
    </recommendedName>
</protein>
<dbReference type="Pfam" id="PF00512">
    <property type="entry name" value="HisKA"/>
    <property type="match status" value="1"/>
</dbReference>
<evidence type="ECO:0000313" key="17">
    <source>
        <dbReference type="EMBL" id="GGY72684.1"/>
    </source>
</evidence>
<evidence type="ECO:0000256" key="13">
    <source>
        <dbReference type="ARBA" id="ARBA00023136"/>
    </source>
</evidence>
<dbReference type="SUPFAM" id="SSF158472">
    <property type="entry name" value="HAMP domain-like"/>
    <property type="match status" value="1"/>
</dbReference>
<keyword evidence="18" id="KW-1185">Reference proteome</keyword>
<reference evidence="18" key="1">
    <citation type="journal article" date="2019" name="Int. J. Syst. Evol. Microbiol.">
        <title>The Global Catalogue of Microorganisms (GCM) 10K type strain sequencing project: providing services to taxonomists for standard genome sequencing and annotation.</title>
        <authorList>
            <consortium name="The Broad Institute Genomics Platform"/>
            <consortium name="The Broad Institute Genome Sequencing Center for Infectious Disease"/>
            <person name="Wu L."/>
            <person name="Ma J."/>
        </authorList>
    </citation>
    <scope>NUCLEOTIDE SEQUENCE [LARGE SCALE GENOMIC DNA]</scope>
    <source>
        <strain evidence="18">KCTC 32239</strain>
    </source>
</reference>
<keyword evidence="13 14" id="KW-0472">Membrane</keyword>
<feature type="domain" description="Histidine kinase" evidence="15">
    <location>
        <begin position="248"/>
        <end position="464"/>
    </location>
</feature>
<keyword evidence="12" id="KW-0902">Two-component regulatory system</keyword>
<evidence type="ECO:0000256" key="6">
    <source>
        <dbReference type="ARBA" id="ARBA00022679"/>
    </source>
</evidence>
<dbReference type="InterPro" id="IPR004358">
    <property type="entry name" value="Sig_transdc_His_kin-like_C"/>
</dbReference>
<dbReference type="CDD" id="cd06225">
    <property type="entry name" value="HAMP"/>
    <property type="match status" value="1"/>
</dbReference>
<evidence type="ECO:0000256" key="3">
    <source>
        <dbReference type="ARBA" id="ARBA00012438"/>
    </source>
</evidence>
<feature type="transmembrane region" description="Helical" evidence="14">
    <location>
        <begin position="12"/>
        <end position="30"/>
    </location>
</feature>
<keyword evidence="7 14" id="KW-0812">Transmembrane</keyword>
<dbReference type="InterPro" id="IPR005467">
    <property type="entry name" value="His_kinase_dom"/>
</dbReference>
<dbReference type="PANTHER" id="PTHR45528:SF1">
    <property type="entry name" value="SENSOR HISTIDINE KINASE CPXA"/>
    <property type="match status" value="1"/>
</dbReference>
<evidence type="ECO:0000313" key="18">
    <source>
        <dbReference type="Proteomes" id="UP000619761"/>
    </source>
</evidence>
<dbReference type="EMBL" id="BMYZ01000001">
    <property type="protein sequence ID" value="GGY72684.1"/>
    <property type="molecule type" value="Genomic_DNA"/>
</dbReference>
<keyword evidence="10" id="KW-0067">ATP-binding</keyword>
<evidence type="ECO:0000256" key="4">
    <source>
        <dbReference type="ARBA" id="ARBA00022475"/>
    </source>
</evidence>
<evidence type="ECO:0000256" key="14">
    <source>
        <dbReference type="SAM" id="Phobius"/>
    </source>
</evidence>
<evidence type="ECO:0000256" key="9">
    <source>
        <dbReference type="ARBA" id="ARBA00022777"/>
    </source>
</evidence>
<keyword evidence="4" id="KW-1003">Cell membrane</keyword>
<dbReference type="EC" id="2.7.13.3" evidence="3"/>
<dbReference type="InterPro" id="IPR050398">
    <property type="entry name" value="HssS/ArlS-like"/>
</dbReference>
<dbReference type="GO" id="GO:0016301">
    <property type="term" value="F:kinase activity"/>
    <property type="evidence" value="ECO:0007669"/>
    <property type="project" value="UniProtKB-KW"/>
</dbReference>
<dbReference type="Pfam" id="PF02518">
    <property type="entry name" value="HATPase_c"/>
    <property type="match status" value="1"/>
</dbReference>
<dbReference type="Pfam" id="PF18225">
    <property type="entry name" value="AbfS_sensor"/>
    <property type="match status" value="1"/>
</dbReference>
<keyword evidence="6" id="KW-0808">Transferase</keyword>
<dbReference type="InterPro" id="IPR036097">
    <property type="entry name" value="HisK_dim/P_sf"/>
</dbReference>
<dbReference type="InterPro" id="IPR003594">
    <property type="entry name" value="HATPase_dom"/>
</dbReference>
<evidence type="ECO:0000259" key="16">
    <source>
        <dbReference type="PROSITE" id="PS50885"/>
    </source>
</evidence>
<keyword evidence="8" id="KW-0547">Nucleotide-binding</keyword>
<dbReference type="PROSITE" id="PS50109">
    <property type="entry name" value="HIS_KIN"/>
    <property type="match status" value="1"/>
</dbReference>
<dbReference type="InterPro" id="IPR041124">
    <property type="entry name" value="AbfS_sensor"/>
</dbReference>
<evidence type="ECO:0000256" key="7">
    <source>
        <dbReference type="ARBA" id="ARBA00022692"/>
    </source>
</evidence>
<dbReference type="Proteomes" id="UP000619761">
    <property type="component" value="Unassembled WGS sequence"/>
</dbReference>